<dbReference type="Proteomes" id="UP000484015">
    <property type="component" value="Unassembled WGS sequence"/>
</dbReference>
<feature type="active site" description="Proton donor" evidence="3">
    <location>
        <position position="350"/>
    </location>
</feature>
<dbReference type="PROSITE" id="PS00879">
    <property type="entry name" value="ODR_DC_2_2"/>
    <property type="match status" value="1"/>
</dbReference>
<keyword evidence="2 3" id="KW-0663">Pyridoxal phosphate</keyword>
<accession>A0A6L6PU57</accession>
<dbReference type="AlphaFoldDB" id="A0A6L6PU57"/>
<dbReference type="Pfam" id="PF02784">
    <property type="entry name" value="Orn_Arg_deC_N"/>
    <property type="match status" value="1"/>
</dbReference>
<dbReference type="Gene3D" id="3.20.20.10">
    <property type="entry name" value="Alanine racemase"/>
    <property type="match status" value="1"/>
</dbReference>
<dbReference type="Gene3D" id="2.40.37.10">
    <property type="entry name" value="Lyase, Ornithine Decarboxylase, Chain A, domain 1"/>
    <property type="match status" value="1"/>
</dbReference>
<keyword evidence="6" id="KW-1185">Reference proteome</keyword>
<dbReference type="InterPro" id="IPR022644">
    <property type="entry name" value="De-COase2_N"/>
</dbReference>
<dbReference type="GO" id="GO:0006596">
    <property type="term" value="P:polyamine biosynthetic process"/>
    <property type="evidence" value="ECO:0007669"/>
    <property type="project" value="InterPro"/>
</dbReference>
<protein>
    <submittedName>
        <fullName evidence="5">Siderophore biosynthesis PLP-dependent protein</fullName>
    </submittedName>
</protein>
<dbReference type="RefSeq" id="WP_155437173.1">
    <property type="nucleotide sequence ID" value="NZ_WNLA01000001.1"/>
</dbReference>
<dbReference type="SUPFAM" id="SSF51419">
    <property type="entry name" value="PLP-binding barrel"/>
    <property type="match status" value="1"/>
</dbReference>
<feature type="domain" description="Orn/DAP/Arg decarboxylase 2 N-terminal" evidence="4">
    <location>
        <begin position="32"/>
        <end position="279"/>
    </location>
</feature>
<organism evidence="5 6">
    <name type="scientific">Pseudoduganella ginsengisoli</name>
    <dbReference type="NCBI Taxonomy" id="1462440"/>
    <lineage>
        <taxon>Bacteria</taxon>
        <taxon>Pseudomonadati</taxon>
        <taxon>Pseudomonadota</taxon>
        <taxon>Betaproteobacteria</taxon>
        <taxon>Burkholderiales</taxon>
        <taxon>Oxalobacteraceae</taxon>
        <taxon>Telluria group</taxon>
        <taxon>Pseudoduganella</taxon>
    </lineage>
</organism>
<feature type="modified residue" description="N6-(pyridoxal phosphate)lysine" evidence="3">
    <location>
        <position position="55"/>
    </location>
</feature>
<reference evidence="5 6" key="1">
    <citation type="submission" date="2019-11" db="EMBL/GenBank/DDBJ databases">
        <title>Type strains purchased from KCTC, JCM and DSMZ.</title>
        <authorList>
            <person name="Lu H."/>
        </authorList>
    </citation>
    <scope>NUCLEOTIDE SEQUENCE [LARGE SCALE GENOMIC DNA]</scope>
    <source>
        <strain evidence="5 6">KCTC 42409</strain>
    </source>
</reference>
<evidence type="ECO:0000256" key="1">
    <source>
        <dbReference type="ARBA" id="ARBA00001933"/>
    </source>
</evidence>
<dbReference type="InterPro" id="IPR029066">
    <property type="entry name" value="PLP-binding_barrel"/>
</dbReference>
<evidence type="ECO:0000259" key="4">
    <source>
        <dbReference type="Pfam" id="PF02784"/>
    </source>
</evidence>
<dbReference type="PRINTS" id="PR01182">
    <property type="entry name" value="ORNDCRBXLASE"/>
</dbReference>
<name>A0A6L6PU57_9BURK</name>
<dbReference type="OrthoDB" id="9802147at2"/>
<dbReference type="PANTHER" id="PTHR43727:SF2">
    <property type="entry name" value="GROUP IV DECARBOXYLASE"/>
    <property type="match status" value="1"/>
</dbReference>
<proteinExistence type="predicted"/>
<dbReference type="InterPro" id="IPR022657">
    <property type="entry name" value="De-COase2_CS"/>
</dbReference>
<dbReference type="CDD" id="cd06843">
    <property type="entry name" value="PLPDE_III_PvsE_like"/>
    <property type="match status" value="1"/>
</dbReference>
<comment type="caution">
    <text evidence="5">The sequence shown here is derived from an EMBL/GenBank/DDBJ whole genome shotgun (WGS) entry which is preliminary data.</text>
</comment>
<dbReference type="InterPro" id="IPR000183">
    <property type="entry name" value="Orn/DAP/Arg_de-COase"/>
</dbReference>
<dbReference type="GO" id="GO:0009089">
    <property type="term" value="P:lysine biosynthetic process via diaminopimelate"/>
    <property type="evidence" value="ECO:0007669"/>
    <property type="project" value="TreeGrafter"/>
</dbReference>
<evidence type="ECO:0000313" key="6">
    <source>
        <dbReference type="Proteomes" id="UP000484015"/>
    </source>
</evidence>
<evidence type="ECO:0000256" key="2">
    <source>
        <dbReference type="ARBA" id="ARBA00022898"/>
    </source>
</evidence>
<dbReference type="SUPFAM" id="SSF50621">
    <property type="entry name" value="Alanine racemase C-terminal domain-like"/>
    <property type="match status" value="1"/>
</dbReference>
<dbReference type="InterPro" id="IPR009006">
    <property type="entry name" value="Ala_racemase/Decarboxylase_C"/>
</dbReference>
<dbReference type="GO" id="GO:0008836">
    <property type="term" value="F:diaminopimelate decarboxylase activity"/>
    <property type="evidence" value="ECO:0007669"/>
    <property type="project" value="TreeGrafter"/>
</dbReference>
<dbReference type="PRINTS" id="PR01179">
    <property type="entry name" value="ODADCRBXLASE"/>
</dbReference>
<gene>
    <name evidence="5" type="ORF">GM668_01590</name>
</gene>
<evidence type="ECO:0000256" key="3">
    <source>
        <dbReference type="PIRSR" id="PIRSR600183-50"/>
    </source>
</evidence>
<sequence>MKPDWDKVTAAVRAAHGAAEGPWSAYLYDLQALARHAAHIREGLPPQCDFFYAVKANSDAPLLHALAPHVDGFEASSGGEITWLREQFPHTQLIFSGPGKLDTELALAIEQRVTVHVESLHELERLAALARAGGQRVPLLLRVNPPLAELATTTLVMGGKPTQFGIAIEHLPACLQRLRQEPLLDLRGFHFHLLSHQLDADRHVQLLSAYLQQSRQWCTQYGLHIEHINVGGGIGVNYRDPVQQFDWPRFSASLAQLLAQPERAGAPRLRFELGRYVSAFCGYYAAEVIDIKQAGGRTFAVVRGGTHQFRTPYAQGHSHPFHVLPVDRWDRPYPRPGVTDCTVTVAGQLCTPKDVLATDAPVAHVRVGDLLLFPYAGAYAWHISHHDFLRHPHPQHIYF</sequence>
<comment type="cofactor">
    <cofactor evidence="1 3">
        <name>pyridoxal 5'-phosphate</name>
        <dbReference type="ChEBI" id="CHEBI:597326"/>
    </cofactor>
</comment>
<dbReference type="EMBL" id="WNLA01000001">
    <property type="protein sequence ID" value="MTW00771.1"/>
    <property type="molecule type" value="Genomic_DNA"/>
</dbReference>
<evidence type="ECO:0000313" key="5">
    <source>
        <dbReference type="EMBL" id="MTW00771.1"/>
    </source>
</evidence>
<dbReference type="InterPro" id="IPR002433">
    <property type="entry name" value="Orn_de-COase"/>
</dbReference>
<dbReference type="PANTHER" id="PTHR43727">
    <property type="entry name" value="DIAMINOPIMELATE DECARBOXYLASE"/>
    <property type="match status" value="1"/>
</dbReference>